<proteinExistence type="predicted"/>
<evidence type="ECO:0000313" key="4">
    <source>
        <dbReference type="Proteomes" id="UP001304895"/>
    </source>
</evidence>
<feature type="region of interest" description="Disordered" evidence="2">
    <location>
        <begin position="1"/>
        <end position="78"/>
    </location>
</feature>
<dbReference type="Pfam" id="PF00328">
    <property type="entry name" value="His_Phos_2"/>
    <property type="match status" value="1"/>
</dbReference>
<dbReference type="GO" id="GO:0009277">
    <property type="term" value="C:fungal-type cell wall"/>
    <property type="evidence" value="ECO:0007669"/>
    <property type="project" value="TreeGrafter"/>
</dbReference>
<evidence type="ECO:0000313" key="3">
    <source>
        <dbReference type="EMBL" id="KAK4132089.1"/>
    </source>
</evidence>
<reference evidence="3" key="2">
    <citation type="submission" date="2023-05" db="EMBL/GenBank/DDBJ databases">
        <authorList>
            <consortium name="Lawrence Berkeley National Laboratory"/>
            <person name="Steindorff A."/>
            <person name="Hensen N."/>
            <person name="Bonometti L."/>
            <person name="Westerberg I."/>
            <person name="Brannstrom I.O."/>
            <person name="Guillou S."/>
            <person name="Cros-Aarteil S."/>
            <person name="Calhoun S."/>
            <person name="Haridas S."/>
            <person name="Kuo A."/>
            <person name="Mondo S."/>
            <person name="Pangilinan J."/>
            <person name="Riley R."/>
            <person name="Labutti K."/>
            <person name="Andreopoulos B."/>
            <person name="Lipzen A."/>
            <person name="Chen C."/>
            <person name="Yanf M."/>
            <person name="Daum C."/>
            <person name="Ng V."/>
            <person name="Clum A."/>
            <person name="Ohm R."/>
            <person name="Martin F."/>
            <person name="Silar P."/>
            <person name="Natvig D."/>
            <person name="Lalanne C."/>
            <person name="Gautier V."/>
            <person name="Ament-Velasquez S.L."/>
            <person name="Kruys A."/>
            <person name="Hutchinson M.I."/>
            <person name="Powell A.J."/>
            <person name="Barry K."/>
            <person name="Miller A.N."/>
            <person name="Grigoriev I.V."/>
            <person name="Debuchy R."/>
            <person name="Gladieux P."/>
            <person name="Thoren M.H."/>
            <person name="Johannesson H."/>
        </authorList>
    </citation>
    <scope>NUCLEOTIDE SEQUENCE</scope>
    <source>
        <strain evidence="3">CBS 123565</strain>
    </source>
</reference>
<dbReference type="AlphaFoldDB" id="A0AAN6UG51"/>
<dbReference type="InterPro" id="IPR029033">
    <property type="entry name" value="His_PPase_superfam"/>
</dbReference>
<evidence type="ECO:0000256" key="2">
    <source>
        <dbReference type="SAM" id="MobiDB-lite"/>
    </source>
</evidence>
<sequence>MLESDSIPGESGTTDFQHGNPGAVDPIGSHGITWTHSSRRQSQHQSFLVSQLPGQLVDNKDPGLEAKQSPSSKHTPKFLPQSLPPVTMLVTRYALLLPLAVRSSAMKLYSDYKFNPLEHLTGVAPYFEPLDPPTDPSPPLKCTPVRAAYLSRHAAIFTNDFDYDEYIEPFIEKWKNHTSIRWSQIPGLHFLADWTPPFSDAEEELLTRVGKVEATELGVSLSFRYPGLRLPERVFTSSAERTVKSAQALVRGLQLHDRTTNVVAIAEGEHTGADSLTPYKACPAYSGSAGSEQADRFRGVFTAPIIARLESLAPGFDFTAGDVYGMMQLCGYESVVRGSSPFCRLDLFSPDDWLAFEYSEDVRYFYNVGYGNEYAGAIGLPWLRATGKLLTGEDAAQDLYISFTHRELPPTVIVAMGLFNNSEFAGSAATINDTMPLDRINHRRAWKSSHILPFLGNIAIERLNCSGSFGYEDGDYYRVLVNNAPQPLPGCEDGPGTSCSRQGFDEYLKERVALFDGFSKTCGVDYDNSTDILSIYTDPKVGNGTVVSKRRSLWR</sequence>
<organism evidence="3 4">
    <name type="scientific">Trichocladium antarcticum</name>
    <dbReference type="NCBI Taxonomy" id="1450529"/>
    <lineage>
        <taxon>Eukaryota</taxon>
        <taxon>Fungi</taxon>
        <taxon>Dikarya</taxon>
        <taxon>Ascomycota</taxon>
        <taxon>Pezizomycotina</taxon>
        <taxon>Sordariomycetes</taxon>
        <taxon>Sordariomycetidae</taxon>
        <taxon>Sordariales</taxon>
        <taxon>Chaetomiaceae</taxon>
        <taxon>Trichocladium</taxon>
    </lineage>
</organism>
<evidence type="ECO:0000256" key="1">
    <source>
        <dbReference type="ARBA" id="ARBA00022801"/>
    </source>
</evidence>
<comment type="caution">
    <text evidence="3">The sequence shown here is derived from an EMBL/GenBank/DDBJ whole genome shotgun (WGS) entry which is preliminary data.</text>
</comment>
<dbReference type="GO" id="GO:0003993">
    <property type="term" value="F:acid phosphatase activity"/>
    <property type="evidence" value="ECO:0007669"/>
    <property type="project" value="TreeGrafter"/>
</dbReference>
<dbReference type="PANTHER" id="PTHR20963:SF14">
    <property type="entry name" value="ACID PHOSPHATASE, PUTATIVE-RELATED"/>
    <property type="match status" value="1"/>
</dbReference>
<dbReference type="PANTHER" id="PTHR20963">
    <property type="entry name" value="MULTIPLE INOSITOL POLYPHOSPHATE PHOSPHATASE-RELATED"/>
    <property type="match status" value="1"/>
</dbReference>
<dbReference type="EMBL" id="MU853420">
    <property type="protein sequence ID" value="KAK4132089.1"/>
    <property type="molecule type" value="Genomic_DNA"/>
</dbReference>
<keyword evidence="4" id="KW-1185">Reference proteome</keyword>
<name>A0AAN6UG51_9PEZI</name>
<keyword evidence="1" id="KW-0378">Hydrolase</keyword>
<dbReference type="InterPro" id="IPR000560">
    <property type="entry name" value="His_Pase_clade-2"/>
</dbReference>
<dbReference type="Gene3D" id="3.40.50.1240">
    <property type="entry name" value="Phosphoglycerate mutase-like"/>
    <property type="match status" value="1"/>
</dbReference>
<gene>
    <name evidence="3" type="ORF">BT67DRAFT_134858</name>
</gene>
<dbReference type="FunFam" id="3.40.50.1240:FF:000065">
    <property type="entry name" value="Similar to histidine acid phosphatase"/>
    <property type="match status" value="1"/>
</dbReference>
<reference evidence="3" key="1">
    <citation type="journal article" date="2023" name="Mol. Phylogenet. Evol.">
        <title>Genome-scale phylogeny and comparative genomics of the fungal order Sordariales.</title>
        <authorList>
            <person name="Hensen N."/>
            <person name="Bonometti L."/>
            <person name="Westerberg I."/>
            <person name="Brannstrom I.O."/>
            <person name="Guillou S."/>
            <person name="Cros-Aarteil S."/>
            <person name="Calhoun S."/>
            <person name="Haridas S."/>
            <person name="Kuo A."/>
            <person name="Mondo S."/>
            <person name="Pangilinan J."/>
            <person name="Riley R."/>
            <person name="LaButti K."/>
            <person name="Andreopoulos B."/>
            <person name="Lipzen A."/>
            <person name="Chen C."/>
            <person name="Yan M."/>
            <person name="Daum C."/>
            <person name="Ng V."/>
            <person name="Clum A."/>
            <person name="Steindorff A."/>
            <person name="Ohm R.A."/>
            <person name="Martin F."/>
            <person name="Silar P."/>
            <person name="Natvig D.O."/>
            <person name="Lalanne C."/>
            <person name="Gautier V."/>
            <person name="Ament-Velasquez S.L."/>
            <person name="Kruys A."/>
            <person name="Hutchinson M.I."/>
            <person name="Powell A.J."/>
            <person name="Barry K."/>
            <person name="Miller A.N."/>
            <person name="Grigoriev I.V."/>
            <person name="Debuchy R."/>
            <person name="Gladieux P."/>
            <person name="Hiltunen Thoren M."/>
            <person name="Johannesson H."/>
        </authorList>
    </citation>
    <scope>NUCLEOTIDE SEQUENCE</scope>
    <source>
        <strain evidence="3">CBS 123565</strain>
    </source>
</reference>
<dbReference type="SUPFAM" id="SSF53254">
    <property type="entry name" value="Phosphoglycerate mutase-like"/>
    <property type="match status" value="1"/>
</dbReference>
<protein>
    <submittedName>
        <fullName evidence="3">Histidine acid phosphatase</fullName>
    </submittedName>
</protein>
<accession>A0AAN6UG51</accession>
<dbReference type="CDD" id="cd07061">
    <property type="entry name" value="HP_HAP_like"/>
    <property type="match status" value="1"/>
</dbReference>
<dbReference type="Proteomes" id="UP001304895">
    <property type="component" value="Unassembled WGS sequence"/>
</dbReference>